<feature type="transmembrane region" description="Helical" evidence="6">
    <location>
        <begin position="164"/>
        <end position="189"/>
    </location>
</feature>
<keyword evidence="4 6" id="KW-0472">Membrane</keyword>
<accession>A0A8C4Q3E1</accession>
<comment type="subcellular location">
    <subcellularLocation>
        <location evidence="1">Membrane</location>
        <topology evidence="1">Multi-pass membrane protein</topology>
    </subcellularLocation>
</comment>
<dbReference type="OMA" id="ECHTMES"/>
<sequence>MSRRRTSSMTYRHQSEESTQLTRGGSMDNMSPSEPLESFAAVPMLESGNGDVPSLMEPECHTMESRKHLLPPAEGKAFPSTEKDKEYVGRTSFGLSVFNFSNAIMGSGILGLAFGMASTGLALFTILLSAVTIMSIFSVYLLLETAEYAQTKSYEQMGYIAYRWFGKVMASLSVMLQNIGAMSTYLFIIKKELPALLEEITSTDSWKNYFNGEIAVIIAALFIILPLCSMKNIGHLGYSSTFSLGCMAFFQIVIIYKKFSISCETSVINGTTEYHYAYWRDYNETGHDSCKPEIALLNKKTIYAIPIAIFAYVAHPEVLPIYKELKDASKKRMLHVSYVSMFTMFIMYILTAIFGYLTFNGEFQT</sequence>
<feature type="transmembrane region" description="Helical" evidence="6">
    <location>
        <begin position="236"/>
        <end position="256"/>
    </location>
</feature>
<dbReference type="GO" id="GO:0015186">
    <property type="term" value="F:L-glutamine transmembrane transporter activity"/>
    <property type="evidence" value="ECO:0007669"/>
    <property type="project" value="TreeGrafter"/>
</dbReference>
<evidence type="ECO:0000256" key="6">
    <source>
        <dbReference type="SAM" id="Phobius"/>
    </source>
</evidence>
<feature type="transmembrane region" description="Helical" evidence="6">
    <location>
        <begin position="334"/>
        <end position="359"/>
    </location>
</feature>
<dbReference type="GO" id="GO:0005886">
    <property type="term" value="C:plasma membrane"/>
    <property type="evidence" value="ECO:0007669"/>
    <property type="project" value="TreeGrafter"/>
</dbReference>
<dbReference type="GeneTree" id="ENSGT00940000155486"/>
<feature type="transmembrane region" description="Helical" evidence="6">
    <location>
        <begin position="121"/>
        <end position="143"/>
    </location>
</feature>
<evidence type="ECO:0000259" key="7">
    <source>
        <dbReference type="Pfam" id="PF01490"/>
    </source>
</evidence>
<dbReference type="Ensembl" id="ENSEBUT00000010012.1">
    <property type="protein sequence ID" value="ENSEBUP00000009488.1"/>
    <property type="gene ID" value="ENSEBUG00000006075.1"/>
</dbReference>
<dbReference type="PANTHER" id="PTHR22950:SF702">
    <property type="entry name" value="AMINO ACID TRANSPORTER PROTEIN"/>
    <property type="match status" value="1"/>
</dbReference>
<organism evidence="8 9">
    <name type="scientific">Eptatretus burgeri</name>
    <name type="common">Inshore hagfish</name>
    <dbReference type="NCBI Taxonomy" id="7764"/>
    <lineage>
        <taxon>Eukaryota</taxon>
        <taxon>Metazoa</taxon>
        <taxon>Chordata</taxon>
        <taxon>Craniata</taxon>
        <taxon>Vertebrata</taxon>
        <taxon>Cyclostomata</taxon>
        <taxon>Myxini</taxon>
        <taxon>Myxiniformes</taxon>
        <taxon>Myxinidae</taxon>
        <taxon>Eptatretinae</taxon>
        <taxon>Eptatretus</taxon>
    </lineage>
</organism>
<feature type="transmembrane region" description="Helical" evidence="6">
    <location>
        <begin position="209"/>
        <end position="229"/>
    </location>
</feature>
<evidence type="ECO:0000256" key="4">
    <source>
        <dbReference type="ARBA" id="ARBA00023136"/>
    </source>
</evidence>
<evidence type="ECO:0000256" key="5">
    <source>
        <dbReference type="SAM" id="MobiDB-lite"/>
    </source>
</evidence>
<name>A0A8C4Q3E1_EPTBU</name>
<dbReference type="InterPro" id="IPR013057">
    <property type="entry name" value="AA_transpt_TM"/>
</dbReference>
<dbReference type="PANTHER" id="PTHR22950">
    <property type="entry name" value="AMINO ACID TRANSPORTER"/>
    <property type="match status" value="1"/>
</dbReference>
<reference evidence="8" key="1">
    <citation type="submission" date="2025-05" db="UniProtKB">
        <authorList>
            <consortium name="Ensembl"/>
        </authorList>
    </citation>
    <scope>IDENTIFICATION</scope>
</reference>
<evidence type="ECO:0000313" key="8">
    <source>
        <dbReference type="Ensembl" id="ENSEBUP00000009424.1"/>
    </source>
</evidence>
<dbReference type="Ensembl" id="ENSEBUT00000009984.1">
    <property type="protein sequence ID" value="ENSEBUP00000009460.1"/>
    <property type="gene ID" value="ENSEBUG00000006075.1"/>
</dbReference>
<dbReference type="Ensembl" id="ENSEBUT00000009947.1">
    <property type="protein sequence ID" value="ENSEBUP00000009424.1"/>
    <property type="gene ID" value="ENSEBUG00000006075.1"/>
</dbReference>
<evidence type="ECO:0000313" key="9">
    <source>
        <dbReference type="Proteomes" id="UP000694388"/>
    </source>
</evidence>
<feature type="region of interest" description="Disordered" evidence="5">
    <location>
        <begin position="1"/>
        <end position="35"/>
    </location>
</feature>
<protein>
    <submittedName>
        <fullName evidence="8">Solute carrier family 38 member 2</fullName>
    </submittedName>
</protein>
<keyword evidence="2 6" id="KW-0812">Transmembrane</keyword>
<feature type="domain" description="Amino acid transporter transmembrane" evidence="7">
    <location>
        <begin position="90"/>
        <end position="361"/>
    </location>
</feature>
<evidence type="ECO:0000256" key="1">
    <source>
        <dbReference type="ARBA" id="ARBA00004141"/>
    </source>
</evidence>
<evidence type="ECO:0000256" key="2">
    <source>
        <dbReference type="ARBA" id="ARBA00022692"/>
    </source>
</evidence>
<feature type="transmembrane region" description="Helical" evidence="6">
    <location>
        <begin position="302"/>
        <end position="322"/>
    </location>
</feature>
<feature type="compositionally biased region" description="Polar residues" evidence="5">
    <location>
        <begin position="17"/>
        <end position="32"/>
    </location>
</feature>
<dbReference type="Pfam" id="PF01490">
    <property type="entry name" value="Aa_trans"/>
    <property type="match status" value="1"/>
</dbReference>
<dbReference type="Ensembl" id="ENSEBUT00000009969.1">
    <property type="protein sequence ID" value="ENSEBUP00000009445.1"/>
    <property type="gene ID" value="ENSEBUG00000006075.1"/>
</dbReference>
<keyword evidence="3 6" id="KW-1133">Transmembrane helix</keyword>
<keyword evidence="9" id="KW-1185">Reference proteome</keyword>
<evidence type="ECO:0000256" key="3">
    <source>
        <dbReference type="ARBA" id="ARBA00022989"/>
    </source>
</evidence>
<dbReference type="Proteomes" id="UP000694388">
    <property type="component" value="Unplaced"/>
</dbReference>
<dbReference type="AlphaFoldDB" id="A0A8C4Q3E1"/>
<feature type="transmembrane region" description="Helical" evidence="6">
    <location>
        <begin position="93"/>
        <end position="115"/>
    </location>
</feature>
<proteinExistence type="predicted"/>